<evidence type="ECO:0000313" key="2">
    <source>
        <dbReference type="EMBL" id="GGD53076.1"/>
    </source>
</evidence>
<dbReference type="Proteomes" id="UP000598997">
    <property type="component" value="Unassembled WGS sequence"/>
</dbReference>
<dbReference type="EMBL" id="BMIO01000013">
    <property type="protein sequence ID" value="GGD53076.1"/>
    <property type="molecule type" value="Genomic_DNA"/>
</dbReference>
<keyword evidence="3" id="KW-1185">Reference proteome</keyword>
<name>A0A916YMQ9_9SPHN</name>
<sequence length="123" mass="12398">MTALGQGVIAGVLRPLLAFALLLVSAQSALATPGPDYQTFGVRGPAEIAAPAISAMDCILSPVRTEAACRLAPLPTGTGPSPVRIVPLVIPERAASGSSQDACACLAPPDHLRPPLRAPPSSV</sequence>
<evidence type="ECO:0000313" key="3">
    <source>
        <dbReference type="Proteomes" id="UP000598997"/>
    </source>
</evidence>
<feature type="chain" id="PRO_5036926675" evidence="1">
    <location>
        <begin position="32"/>
        <end position="123"/>
    </location>
</feature>
<gene>
    <name evidence="2" type="ORF">GCM10010989_29120</name>
</gene>
<evidence type="ECO:0000256" key="1">
    <source>
        <dbReference type="SAM" id="SignalP"/>
    </source>
</evidence>
<organism evidence="2 3">
    <name type="scientific">Croceicoccus pelagius</name>
    <dbReference type="NCBI Taxonomy" id="1703341"/>
    <lineage>
        <taxon>Bacteria</taxon>
        <taxon>Pseudomonadati</taxon>
        <taxon>Pseudomonadota</taxon>
        <taxon>Alphaproteobacteria</taxon>
        <taxon>Sphingomonadales</taxon>
        <taxon>Erythrobacteraceae</taxon>
        <taxon>Croceicoccus</taxon>
    </lineage>
</organism>
<protein>
    <submittedName>
        <fullName evidence="2">Uncharacterized protein</fullName>
    </submittedName>
</protein>
<keyword evidence="1" id="KW-0732">Signal</keyword>
<feature type="signal peptide" evidence="1">
    <location>
        <begin position="1"/>
        <end position="31"/>
    </location>
</feature>
<comment type="caution">
    <text evidence="2">The sequence shown here is derived from an EMBL/GenBank/DDBJ whole genome shotgun (WGS) entry which is preliminary data.</text>
</comment>
<reference evidence="2 3" key="1">
    <citation type="journal article" date="2014" name="Int. J. Syst. Evol. Microbiol.">
        <title>Complete genome sequence of Corynebacterium casei LMG S-19264T (=DSM 44701T), isolated from a smear-ripened cheese.</title>
        <authorList>
            <consortium name="US DOE Joint Genome Institute (JGI-PGF)"/>
            <person name="Walter F."/>
            <person name="Albersmeier A."/>
            <person name="Kalinowski J."/>
            <person name="Ruckert C."/>
        </authorList>
    </citation>
    <scope>NUCLEOTIDE SEQUENCE [LARGE SCALE GENOMIC DNA]</scope>
    <source>
        <strain evidence="2 3">CGMCC 1.15358</strain>
    </source>
</reference>
<dbReference type="AlphaFoldDB" id="A0A916YMQ9"/>
<accession>A0A916YMQ9</accession>
<proteinExistence type="predicted"/>